<gene>
    <name evidence="7" type="ORF">BJX68DRAFT_229197</name>
</gene>
<keyword evidence="3" id="KW-0862">Zinc</keyword>
<reference evidence="7 8" key="1">
    <citation type="submission" date="2024-07" db="EMBL/GenBank/DDBJ databases">
        <title>Section-level genome sequencing and comparative genomics of Aspergillus sections Usti and Cavernicolus.</title>
        <authorList>
            <consortium name="Lawrence Berkeley National Laboratory"/>
            <person name="Nybo J.L."/>
            <person name="Vesth T.C."/>
            <person name="Theobald S."/>
            <person name="Frisvad J.C."/>
            <person name="Larsen T.O."/>
            <person name="Kjaerboelling I."/>
            <person name="Rothschild-Mancinelli K."/>
            <person name="Lyhne E.K."/>
            <person name="Kogle M.E."/>
            <person name="Barry K."/>
            <person name="Clum A."/>
            <person name="Na H."/>
            <person name="Ledsgaard L."/>
            <person name="Lin J."/>
            <person name="Lipzen A."/>
            <person name="Kuo A."/>
            <person name="Riley R."/>
            <person name="Mondo S."/>
            <person name="LaButti K."/>
            <person name="Haridas S."/>
            <person name="Pangalinan J."/>
            <person name="Salamov A.A."/>
            <person name="Simmons B.A."/>
            <person name="Magnuson J.K."/>
            <person name="Chen J."/>
            <person name="Drula E."/>
            <person name="Henrissat B."/>
            <person name="Wiebenga A."/>
            <person name="Lubbers R.J."/>
            <person name="Gomes A.C."/>
            <person name="Macurrencykelacurrency M.R."/>
            <person name="Stajich J."/>
            <person name="Grigoriev I.V."/>
            <person name="Mortensen U.H."/>
            <person name="De vries R.P."/>
            <person name="Baker S.E."/>
            <person name="Andersen M.R."/>
        </authorList>
    </citation>
    <scope>NUCLEOTIDE SEQUENCE [LARGE SCALE GENOMIC DNA]</scope>
    <source>
        <strain evidence="7 8">CBS 756.74</strain>
    </source>
</reference>
<keyword evidence="8" id="KW-1185">Reference proteome</keyword>
<proteinExistence type="predicted"/>
<dbReference type="InterPro" id="IPR044249">
    <property type="entry name" value="XERICO-like"/>
</dbReference>
<evidence type="ECO:0000256" key="5">
    <source>
        <dbReference type="SAM" id="Phobius"/>
    </source>
</evidence>
<dbReference type="SMART" id="SM00184">
    <property type="entry name" value="RING"/>
    <property type="match status" value="1"/>
</dbReference>
<keyword evidence="1" id="KW-0479">Metal-binding</keyword>
<feature type="transmembrane region" description="Helical" evidence="5">
    <location>
        <begin position="6"/>
        <end position="25"/>
    </location>
</feature>
<dbReference type="GeneID" id="98154148"/>
<evidence type="ECO:0000259" key="6">
    <source>
        <dbReference type="PROSITE" id="PS50089"/>
    </source>
</evidence>
<dbReference type="Proteomes" id="UP001610444">
    <property type="component" value="Unassembled WGS sequence"/>
</dbReference>
<feature type="domain" description="RING-type" evidence="6">
    <location>
        <begin position="92"/>
        <end position="134"/>
    </location>
</feature>
<dbReference type="EMBL" id="JBFXLR010000006">
    <property type="protein sequence ID" value="KAL2857621.1"/>
    <property type="molecule type" value="Genomic_DNA"/>
</dbReference>
<accession>A0ABR4KZI4</accession>
<keyword evidence="5" id="KW-0812">Transmembrane</keyword>
<evidence type="ECO:0000313" key="7">
    <source>
        <dbReference type="EMBL" id="KAL2857621.1"/>
    </source>
</evidence>
<name>A0ABR4KZI4_9EURO</name>
<organism evidence="7 8">
    <name type="scientific">Aspergillus pseudodeflectus</name>
    <dbReference type="NCBI Taxonomy" id="176178"/>
    <lineage>
        <taxon>Eukaryota</taxon>
        <taxon>Fungi</taxon>
        <taxon>Dikarya</taxon>
        <taxon>Ascomycota</taxon>
        <taxon>Pezizomycotina</taxon>
        <taxon>Eurotiomycetes</taxon>
        <taxon>Eurotiomycetidae</taxon>
        <taxon>Eurotiales</taxon>
        <taxon>Aspergillaceae</taxon>
        <taxon>Aspergillus</taxon>
        <taxon>Aspergillus subgen. Nidulantes</taxon>
    </lineage>
</organism>
<evidence type="ECO:0000313" key="8">
    <source>
        <dbReference type="Proteomes" id="UP001610444"/>
    </source>
</evidence>
<evidence type="ECO:0000256" key="3">
    <source>
        <dbReference type="ARBA" id="ARBA00022833"/>
    </source>
</evidence>
<protein>
    <recommendedName>
        <fullName evidence="6">RING-type domain-containing protein</fullName>
    </recommendedName>
</protein>
<dbReference type="PROSITE" id="PS50089">
    <property type="entry name" value="ZF_RING_2"/>
    <property type="match status" value="1"/>
</dbReference>
<sequence>MPVPIIAIFLCFCFLYIIAMTWLLYSDPGPQTPLDSTLQGRSVDSLTQAEVEARITRLNRETLRIRLRDCPGLKPTETTQLKDSVQPSAVICPICLDQIRPNDLVYSLSCRHVFHEGCLQYWYLYENNRCPLCQRAIISSGESPAGAQSVVSV</sequence>
<dbReference type="SUPFAM" id="SSF57850">
    <property type="entry name" value="RING/U-box"/>
    <property type="match status" value="1"/>
</dbReference>
<evidence type="ECO:0000256" key="4">
    <source>
        <dbReference type="PROSITE-ProRule" id="PRU00175"/>
    </source>
</evidence>
<keyword evidence="2 4" id="KW-0863">Zinc-finger</keyword>
<comment type="caution">
    <text evidence="7">The sequence shown here is derived from an EMBL/GenBank/DDBJ whole genome shotgun (WGS) entry which is preliminary data.</text>
</comment>
<dbReference type="InterPro" id="IPR011016">
    <property type="entry name" value="Znf_RING-CH"/>
</dbReference>
<dbReference type="RefSeq" id="XP_070903152.1">
    <property type="nucleotide sequence ID" value="XM_071038984.1"/>
</dbReference>
<dbReference type="Gene3D" id="3.30.40.10">
    <property type="entry name" value="Zinc/RING finger domain, C3HC4 (zinc finger)"/>
    <property type="match status" value="1"/>
</dbReference>
<evidence type="ECO:0000256" key="2">
    <source>
        <dbReference type="ARBA" id="ARBA00022771"/>
    </source>
</evidence>
<dbReference type="SMART" id="SM00744">
    <property type="entry name" value="RINGv"/>
    <property type="match status" value="1"/>
</dbReference>
<dbReference type="PANTHER" id="PTHR47258:SF1">
    <property type="entry name" value="E3 UBIQUITIN-PROTEIN LIGASE XERICO-RELATED"/>
    <property type="match status" value="1"/>
</dbReference>
<evidence type="ECO:0000256" key="1">
    <source>
        <dbReference type="ARBA" id="ARBA00022723"/>
    </source>
</evidence>
<dbReference type="Pfam" id="PF13639">
    <property type="entry name" value="zf-RING_2"/>
    <property type="match status" value="1"/>
</dbReference>
<keyword evidence="5" id="KW-1133">Transmembrane helix</keyword>
<dbReference type="PANTHER" id="PTHR47258">
    <property type="match status" value="1"/>
</dbReference>
<dbReference type="InterPro" id="IPR001841">
    <property type="entry name" value="Znf_RING"/>
</dbReference>
<dbReference type="InterPro" id="IPR013083">
    <property type="entry name" value="Znf_RING/FYVE/PHD"/>
</dbReference>
<keyword evidence="5" id="KW-0472">Membrane</keyword>